<dbReference type="SMART" id="SM00131">
    <property type="entry name" value="KU"/>
    <property type="match status" value="1"/>
</dbReference>
<dbReference type="InterPro" id="IPR036880">
    <property type="entry name" value="Kunitz_BPTI_sf"/>
</dbReference>
<protein>
    <submittedName>
        <fullName evidence="6">Collagen alpha-1(XXVIII) chain-like</fullName>
    </submittedName>
</protein>
<evidence type="ECO:0000256" key="3">
    <source>
        <dbReference type="ARBA" id="ARBA00023157"/>
    </source>
</evidence>
<dbReference type="AlphaFoldDB" id="A0A7E5WTN3"/>
<evidence type="ECO:0000313" key="5">
    <source>
        <dbReference type="Proteomes" id="UP000322000"/>
    </source>
</evidence>
<dbReference type="Pfam" id="PF00014">
    <property type="entry name" value="Kunitz_BPTI"/>
    <property type="match status" value="1"/>
</dbReference>
<dbReference type="PRINTS" id="PR00759">
    <property type="entry name" value="BASICPTASE"/>
</dbReference>
<evidence type="ECO:0000256" key="1">
    <source>
        <dbReference type="ARBA" id="ARBA00022690"/>
    </source>
</evidence>
<dbReference type="GO" id="GO:0005615">
    <property type="term" value="C:extracellular space"/>
    <property type="evidence" value="ECO:0007669"/>
    <property type="project" value="TreeGrafter"/>
</dbReference>
<evidence type="ECO:0000313" key="6">
    <source>
        <dbReference type="RefSeq" id="XP_026743632.1"/>
    </source>
</evidence>
<accession>A0A7E5WTN3</accession>
<dbReference type="SUPFAM" id="SSF57362">
    <property type="entry name" value="BPTI-like"/>
    <property type="match status" value="1"/>
</dbReference>
<keyword evidence="3" id="KW-1015">Disulfide bond</keyword>
<gene>
    <name evidence="6" type="primary">LOC113505224</name>
</gene>
<feature type="domain" description="BPTI/Kunitz inhibitor" evidence="4">
    <location>
        <begin position="160"/>
        <end position="210"/>
    </location>
</feature>
<organism evidence="5 6">
    <name type="scientific">Trichoplusia ni</name>
    <name type="common">Cabbage looper</name>
    <dbReference type="NCBI Taxonomy" id="7111"/>
    <lineage>
        <taxon>Eukaryota</taxon>
        <taxon>Metazoa</taxon>
        <taxon>Ecdysozoa</taxon>
        <taxon>Arthropoda</taxon>
        <taxon>Hexapoda</taxon>
        <taxon>Insecta</taxon>
        <taxon>Pterygota</taxon>
        <taxon>Neoptera</taxon>
        <taxon>Endopterygota</taxon>
        <taxon>Lepidoptera</taxon>
        <taxon>Glossata</taxon>
        <taxon>Ditrysia</taxon>
        <taxon>Noctuoidea</taxon>
        <taxon>Noctuidae</taxon>
        <taxon>Plusiinae</taxon>
        <taxon>Trichoplusia</taxon>
    </lineage>
</organism>
<sequence>MKKYKVLTFQLGSFLNGTILLLSISLKSSLACHGDNSKSHWKGPSDPKRVRDMMISSDETPETQNVSRIKNDFDRNVKVSWGGWTPAPEVLTEWKKWVTNYELLNNDTDFMKDGEKEKLDRERKGTGWPSDWLDLGVGSGGAAPPPWSYSPKYIGKSETCTQPPRRGACNENLKRWGYNGFIDKCVEFIYSGCNGNYNNFLTQLDCEKVCLVPPKSGCESEAHISRDDLGR</sequence>
<keyword evidence="1" id="KW-0646">Protease inhibitor</keyword>
<evidence type="ECO:0000259" key="4">
    <source>
        <dbReference type="PROSITE" id="PS50279"/>
    </source>
</evidence>
<dbReference type="GeneID" id="113505224"/>
<dbReference type="GO" id="GO:0004867">
    <property type="term" value="F:serine-type endopeptidase inhibitor activity"/>
    <property type="evidence" value="ECO:0007669"/>
    <property type="project" value="UniProtKB-KW"/>
</dbReference>
<reference evidence="6" key="1">
    <citation type="submission" date="2025-08" db="UniProtKB">
        <authorList>
            <consortium name="RefSeq"/>
        </authorList>
    </citation>
    <scope>IDENTIFICATION</scope>
</reference>
<keyword evidence="2" id="KW-0722">Serine protease inhibitor</keyword>
<dbReference type="PROSITE" id="PS50279">
    <property type="entry name" value="BPTI_KUNITZ_2"/>
    <property type="match status" value="1"/>
</dbReference>
<dbReference type="PANTHER" id="PTHR10083:SF374">
    <property type="entry name" value="BPTI_KUNITZ INHIBITOR DOMAIN-CONTAINING PROTEIN"/>
    <property type="match status" value="1"/>
</dbReference>
<dbReference type="Gene3D" id="4.10.410.10">
    <property type="entry name" value="Pancreatic trypsin inhibitor Kunitz domain"/>
    <property type="match status" value="1"/>
</dbReference>
<dbReference type="InterPro" id="IPR002223">
    <property type="entry name" value="Kunitz_BPTI"/>
</dbReference>
<dbReference type="KEGG" id="tnl:113505224"/>
<evidence type="ECO:0000256" key="2">
    <source>
        <dbReference type="ARBA" id="ARBA00022900"/>
    </source>
</evidence>
<dbReference type="InParanoid" id="A0A7E5WTN3"/>
<dbReference type="CDD" id="cd00109">
    <property type="entry name" value="Kunitz-type"/>
    <property type="match status" value="1"/>
</dbReference>
<name>A0A7E5WTN3_TRINI</name>
<dbReference type="OrthoDB" id="4473401at2759"/>
<dbReference type="PROSITE" id="PS00280">
    <property type="entry name" value="BPTI_KUNITZ_1"/>
    <property type="match status" value="1"/>
</dbReference>
<dbReference type="InterPro" id="IPR050098">
    <property type="entry name" value="TFPI/VKTCI-like"/>
</dbReference>
<dbReference type="RefSeq" id="XP_026743632.1">
    <property type="nucleotide sequence ID" value="XM_026887831.1"/>
</dbReference>
<proteinExistence type="predicted"/>
<dbReference type="PANTHER" id="PTHR10083">
    <property type="entry name" value="KUNITZ-TYPE PROTEASE INHIBITOR-RELATED"/>
    <property type="match status" value="1"/>
</dbReference>
<keyword evidence="5" id="KW-1185">Reference proteome</keyword>
<dbReference type="InterPro" id="IPR020901">
    <property type="entry name" value="Prtase_inh_Kunz-CS"/>
</dbReference>
<dbReference type="Proteomes" id="UP000322000">
    <property type="component" value="Chromosome 25"/>
</dbReference>